<sequence>MIYNVKLHTVSPIHIGCDQSYTPVNFVIDADKSTLIEFDLWDFINSLDEKEYMKLMDISENKSPIALVHLYRFYAERKNRIKGRTIPIPKELADRYRDVKQFQNESDVIREFNEFEIPKTFYNPYTGKPLIPGSSIKGSIRTAYVEGLIKEEGNIAHYIDREKYPKYTDIEEKILQGKTKTDPFRLLKLSDFEPQGEVKTEIIFQVNVRKLNNTSKESLSVPVEIIPAGSIFKGTLVIEEPLAHSGISKKLDLTELLLKTHSHYAGIFNKEIDLRKIKGFGLPNLSEYREMFKLKYFLLRLGKHSGAEAVTWEGLRKIKVKTREGTQIMDSSTTIWLASKQKKPSNLSITMSFGWAILEVL</sequence>
<comment type="caution">
    <text evidence="8">The sequence shown here is derived from an EMBL/GenBank/DDBJ whole genome shotgun (WGS) entry which is preliminary data.</text>
</comment>
<evidence type="ECO:0000313" key="8">
    <source>
        <dbReference type="EMBL" id="GLI53993.1"/>
    </source>
</evidence>
<name>A0A9W6GET4_9BACT</name>
<gene>
    <name evidence="8" type="primary">csm5_2</name>
    <name evidence="8" type="ORF">TISLANDTSLP1_16860</name>
</gene>
<dbReference type="PANTHER" id="PTHR38007:SF1">
    <property type="entry name" value="CRISPR SYSTEM CMS PROTEIN CSM5"/>
    <property type="match status" value="1"/>
</dbReference>
<evidence type="ECO:0000256" key="1">
    <source>
        <dbReference type="ARBA" id="ARBA00003088"/>
    </source>
</evidence>
<dbReference type="GO" id="GO:0003723">
    <property type="term" value="F:RNA binding"/>
    <property type="evidence" value="ECO:0007669"/>
    <property type="project" value="UniProtKB-KW"/>
</dbReference>
<evidence type="ECO:0000256" key="6">
    <source>
        <dbReference type="ARBA" id="ARBA00031720"/>
    </source>
</evidence>
<keyword evidence="5" id="KW-0051">Antiviral defense</keyword>
<dbReference type="NCBIfam" id="TIGR01899">
    <property type="entry name" value="cas_TM1807_csm5"/>
    <property type="match status" value="1"/>
</dbReference>
<reference evidence="8" key="1">
    <citation type="submission" date="2022-12" db="EMBL/GenBank/DDBJ databases">
        <title>Reference genome sequencing for broad-spectrum identification of bacterial and archaeal isolates by mass spectrometry.</title>
        <authorList>
            <person name="Sekiguchi Y."/>
            <person name="Tourlousse D.M."/>
        </authorList>
    </citation>
    <scope>NUCLEOTIDE SEQUENCE</scope>
    <source>
        <strain evidence="8">TSL-P1</strain>
    </source>
</reference>
<dbReference type="GO" id="GO:0051607">
    <property type="term" value="P:defense response to virus"/>
    <property type="evidence" value="ECO:0007669"/>
    <property type="project" value="UniProtKB-KW"/>
</dbReference>
<evidence type="ECO:0000256" key="4">
    <source>
        <dbReference type="ARBA" id="ARBA00022884"/>
    </source>
</evidence>
<evidence type="ECO:0000256" key="5">
    <source>
        <dbReference type="ARBA" id="ARBA00023118"/>
    </source>
</evidence>
<dbReference type="InterPro" id="IPR005537">
    <property type="entry name" value="RAMP_III_fam"/>
</dbReference>
<comment type="function">
    <text evidence="1">This subunit might be involved in maturation of a crRNA intermediate to its mature form.</text>
</comment>
<evidence type="ECO:0000313" key="9">
    <source>
        <dbReference type="Proteomes" id="UP001144297"/>
    </source>
</evidence>
<proteinExistence type="inferred from homology"/>
<dbReference type="Proteomes" id="UP001144297">
    <property type="component" value="Unassembled WGS sequence"/>
</dbReference>
<keyword evidence="4" id="KW-0694">RNA-binding</keyword>
<dbReference type="EMBL" id="BSDX01000001">
    <property type="protein sequence ID" value="GLI53993.1"/>
    <property type="molecule type" value="Genomic_DNA"/>
</dbReference>
<dbReference type="AlphaFoldDB" id="A0A9W6GET4"/>
<comment type="similarity">
    <text evidence="2">Belongs to the CRISPR-associated Csm5 family.</text>
</comment>
<feature type="domain" description="CRISPR type III-associated protein" evidence="7">
    <location>
        <begin position="6"/>
        <end position="232"/>
    </location>
</feature>
<protein>
    <recommendedName>
        <fullName evidence="3">CRISPR system Cms protein Csm5</fullName>
    </recommendedName>
    <alternativeName>
        <fullName evidence="6">CRISPR type III A-associated protein Csm5</fullName>
    </alternativeName>
</protein>
<dbReference type="PANTHER" id="PTHR38007">
    <property type="entry name" value="CRISPR SYSTEM CMS PROTEIN CSM5"/>
    <property type="match status" value="1"/>
</dbReference>
<dbReference type="Pfam" id="PF03787">
    <property type="entry name" value="RAMPs"/>
    <property type="match status" value="1"/>
</dbReference>
<evidence type="ECO:0000256" key="2">
    <source>
        <dbReference type="ARBA" id="ARBA00006680"/>
    </source>
</evidence>
<dbReference type="InterPro" id="IPR010173">
    <property type="entry name" value="CRISPR-assoc_Csm5"/>
</dbReference>
<accession>A0A9W6GET4</accession>
<evidence type="ECO:0000259" key="7">
    <source>
        <dbReference type="Pfam" id="PF03787"/>
    </source>
</evidence>
<keyword evidence="9" id="KW-1185">Reference proteome</keyword>
<evidence type="ECO:0000256" key="3">
    <source>
        <dbReference type="ARBA" id="ARBA00016113"/>
    </source>
</evidence>
<organism evidence="8 9">
    <name type="scientific">Thermodesulfovibrio yellowstonii</name>
    <dbReference type="NCBI Taxonomy" id="28262"/>
    <lineage>
        <taxon>Bacteria</taxon>
        <taxon>Pseudomonadati</taxon>
        <taxon>Nitrospirota</taxon>
        <taxon>Thermodesulfovibrionia</taxon>
        <taxon>Thermodesulfovibrionales</taxon>
        <taxon>Thermodesulfovibrionaceae</taxon>
        <taxon>Thermodesulfovibrio</taxon>
    </lineage>
</organism>